<feature type="domain" description="ISXO2-like transposase" evidence="1">
    <location>
        <begin position="51"/>
        <end position="191"/>
    </location>
</feature>
<reference evidence="2" key="1">
    <citation type="submission" date="2013-08" db="EMBL/GenBank/DDBJ databases">
        <authorList>
            <person name="Mendez C."/>
            <person name="Richter M."/>
            <person name="Ferrer M."/>
            <person name="Sanchez J."/>
        </authorList>
    </citation>
    <scope>NUCLEOTIDE SEQUENCE</scope>
</reference>
<feature type="non-terminal residue" evidence="2">
    <location>
        <position position="1"/>
    </location>
</feature>
<reference evidence="2" key="2">
    <citation type="journal article" date="2014" name="ISME J.">
        <title>Microbial stratification in low pH oxic and suboxic macroscopic growths along an acid mine drainage.</title>
        <authorList>
            <person name="Mendez-Garcia C."/>
            <person name="Mesa V."/>
            <person name="Sprenger R.R."/>
            <person name="Richter M."/>
            <person name="Diez M.S."/>
            <person name="Solano J."/>
            <person name="Bargiela R."/>
            <person name="Golyshina O.V."/>
            <person name="Manteca A."/>
            <person name="Ramos J.L."/>
            <person name="Gallego J.R."/>
            <person name="Llorente I."/>
            <person name="Martins Dos Santos V.A."/>
            <person name="Jensen O.N."/>
            <person name="Pelaez A.I."/>
            <person name="Sanchez J."/>
            <person name="Ferrer M."/>
        </authorList>
    </citation>
    <scope>NUCLEOTIDE SEQUENCE</scope>
</reference>
<name>T0ZWA1_9ZZZZ</name>
<dbReference type="EMBL" id="AUZX01009216">
    <property type="protein sequence ID" value="EQD52506.1"/>
    <property type="molecule type" value="Genomic_DNA"/>
</dbReference>
<dbReference type="AlphaFoldDB" id="T0ZWA1"/>
<accession>T0ZWA1</accession>
<dbReference type="InterPro" id="IPR024445">
    <property type="entry name" value="Tnp_ISXO2-like"/>
</dbReference>
<gene>
    <name evidence="2" type="ORF">B1A_12662</name>
</gene>
<sequence>TWLLAIHLLTATKTNMAALELKRHLGVDYKAAWRIKHKVMQAMAAREAPRRLSGFVQIDDAYLGGERNGGKPGRGSENKQAFLIAVQTDSALEHPTYAVIEPVRSFDDASIKDWQKRHLAPAAEVFSDGLFCFRRFADAGHAHTVLETGGGRAACEATGARWVNVLLSNLKRAISGSYHAIRHGKYARLYL</sequence>
<dbReference type="Pfam" id="PF12762">
    <property type="entry name" value="DDE_Tnp_IS1595"/>
    <property type="match status" value="1"/>
</dbReference>
<dbReference type="SMART" id="SM01126">
    <property type="entry name" value="DDE_Tnp_IS1595"/>
    <property type="match status" value="1"/>
</dbReference>
<evidence type="ECO:0000313" key="2">
    <source>
        <dbReference type="EMBL" id="EQD52506.1"/>
    </source>
</evidence>
<organism evidence="2">
    <name type="scientific">mine drainage metagenome</name>
    <dbReference type="NCBI Taxonomy" id="410659"/>
    <lineage>
        <taxon>unclassified sequences</taxon>
        <taxon>metagenomes</taxon>
        <taxon>ecological metagenomes</taxon>
    </lineage>
</organism>
<evidence type="ECO:0000259" key="1">
    <source>
        <dbReference type="SMART" id="SM01126"/>
    </source>
</evidence>
<feature type="non-terminal residue" evidence="2">
    <location>
        <position position="191"/>
    </location>
</feature>
<protein>
    <submittedName>
        <fullName evidence="2">IS1595 transposase</fullName>
    </submittedName>
</protein>
<proteinExistence type="predicted"/>
<comment type="caution">
    <text evidence="2">The sequence shown here is derived from an EMBL/GenBank/DDBJ whole genome shotgun (WGS) entry which is preliminary data.</text>
</comment>
<dbReference type="NCBIfam" id="NF033547">
    <property type="entry name" value="transpos_IS1595"/>
    <property type="match status" value="1"/>
</dbReference>